<dbReference type="InterPro" id="IPR052163">
    <property type="entry name" value="DGC-Regulatory_Protein"/>
</dbReference>
<keyword evidence="3" id="KW-0808">Transferase</keyword>
<dbReference type="InterPro" id="IPR000160">
    <property type="entry name" value="GGDEF_dom"/>
</dbReference>
<dbReference type="InterPro" id="IPR029787">
    <property type="entry name" value="Nucleotide_cyclase"/>
</dbReference>
<evidence type="ECO:0000256" key="1">
    <source>
        <dbReference type="SAM" id="Phobius"/>
    </source>
</evidence>
<dbReference type="PANTHER" id="PTHR46663">
    <property type="entry name" value="DIGUANYLATE CYCLASE DGCT-RELATED"/>
    <property type="match status" value="1"/>
</dbReference>
<gene>
    <name evidence="3" type="ORF">ACFQGU_04010</name>
</gene>
<keyword evidence="4" id="KW-1185">Reference proteome</keyword>
<name>A0ABW1SXE0_9ACTN</name>
<dbReference type="EMBL" id="JBHSTI010000008">
    <property type="protein sequence ID" value="MFC6237028.1"/>
    <property type="molecule type" value="Genomic_DNA"/>
</dbReference>
<keyword evidence="1" id="KW-1133">Transmembrane helix</keyword>
<evidence type="ECO:0000313" key="4">
    <source>
        <dbReference type="Proteomes" id="UP001596138"/>
    </source>
</evidence>
<dbReference type="RefSeq" id="WP_386764074.1">
    <property type="nucleotide sequence ID" value="NZ_JBHSTI010000008.1"/>
</dbReference>
<keyword evidence="1" id="KW-0472">Membrane</keyword>
<evidence type="ECO:0000259" key="2">
    <source>
        <dbReference type="PROSITE" id="PS50887"/>
    </source>
</evidence>
<feature type="transmembrane region" description="Helical" evidence="1">
    <location>
        <begin position="196"/>
        <end position="214"/>
    </location>
</feature>
<dbReference type="PANTHER" id="PTHR46663:SF2">
    <property type="entry name" value="GGDEF DOMAIN-CONTAINING PROTEIN"/>
    <property type="match status" value="1"/>
</dbReference>
<feature type="transmembrane region" description="Helical" evidence="1">
    <location>
        <begin position="26"/>
        <end position="44"/>
    </location>
</feature>
<dbReference type="SMART" id="SM00267">
    <property type="entry name" value="GGDEF"/>
    <property type="match status" value="1"/>
</dbReference>
<dbReference type="Gene3D" id="3.30.70.270">
    <property type="match status" value="1"/>
</dbReference>
<dbReference type="PROSITE" id="PS50887">
    <property type="entry name" value="GGDEF"/>
    <property type="match status" value="1"/>
</dbReference>
<accession>A0ABW1SXE0</accession>
<evidence type="ECO:0000313" key="3">
    <source>
        <dbReference type="EMBL" id="MFC6237028.1"/>
    </source>
</evidence>
<reference evidence="4" key="1">
    <citation type="journal article" date="2019" name="Int. J. Syst. Evol. Microbiol.">
        <title>The Global Catalogue of Microorganisms (GCM) 10K type strain sequencing project: providing services to taxonomists for standard genome sequencing and annotation.</title>
        <authorList>
            <consortium name="The Broad Institute Genomics Platform"/>
            <consortium name="The Broad Institute Genome Sequencing Center for Infectious Disease"/>
            <person name="Wu L."/>
            <person name="Ma J."/>
        </authorList>
    </citation>
    <scope>NUCLEOTIDE SEQUENCE [LARGE SCALE GENOMIC DNA]</scope>
    <source>
        <strain evidence="4">CGMCC 4.7317</strain>
    </source>
</reference>
<proteinExistence type="predicted"/>
<keyword evidence="1" id="KW-0812">Transmembrane</keyword>
<dbReference type="NCBIfam" id="TIGR00254">
    <property type="entry name" value="GGDEF"/>
    <property type="match status" value="1"/>
</dbReference>
<feature type="domain" description="GGDEF" evidence="2">
    <location>
        <begin position="397"/>
        <end position="525"/>
    </location>
</feature>
<dbReference type="GO" id="GO:0052621">
    <property type="term" value="F:diguanylate cyclase activity"/>
    <property type="evidence" value="ECO:0007669"/>
    <property type="project" value="UniProtKB-EC"/>
</dbReference>
<dbReference type="CDD" id="cd01949">
    <property type="entry name" value="GGDEF"/>
    <property type="match status" value="1"/>
</dbReference>
<dbReference type="EC" id="2.7.7.65" evidence="3"/>
<dbReference type="Pfam" id="PF00990">
    <property type="entry name" value="GGDEF"/>
    <property type="match status" value="1"/>
</dbReference>
<keyword evidence="3" id="KW-0548">Nucleotidyltransferase</keyword>
<organism evidence="3 4">
    <name type="scientific">Longivirga aurantiaca</name>
    <dbReference type="NCBI Taxonomy" id="1837743"/>
    <lineage>
        <taxon>Bacteria</taxon>
        <taxon>Bacillati</taxon>
        <taxon>Actinomycetota</taxon>
        <taxon>Actinomycetes</taxon>
        <taxon>Sporichthyales</taxon>
        <taxon>Sporichthyaceae</taxon>
        <taxon>Longivirga</taxon>
    </lineage>
</organism>
<comment type="caution">
    <text evidence="3">The sequence shown here is derived from an EMBL/GenBank/DDBJ whole genome shotgun (WGS) entry which is preliminary data.</text>
</comment>
<dbReference type="Proteomes" id="UP001596138">
    <property type="component" value="Unassembled WGS sequence"/>
</dbReference>
<protein>
    <submittedName>
        <fullName evidence="3">Diguanylate cyclase domain-containing protein</fullName>
        <ecNumber evidence="3">2.7.7.65</ecNumber>
    </submittedName>
</protein>
<dbReference type="InterPro" id="IPR043128">
    <property type="entry name" value="Rev_trsase/Diguanyl_cyclase"/>
</dbReference>
<sequence length="525" mass="56329">MTSARNASASGATAADERLRPRWGQLLLAALVIGLITGLAITGARQAATVQARTAALAGSEATRTNIVYTMRESLALSIVVEQYLAGEAPRRDVQIDRALLGQRLGVLGADGVSAGDAAPASYRDALFALDGRLAAIPSGTLNAAEQQMWSDALDPVLSTFVRESRRLGDLESVTFRTEARAAAEQQVSTAVRESVLLVSALLAALALAVWVFLDVRRYFRRVDAAITEERSGLDLARAALERSTVFERGQARVLERMATGAPLHEQLYSVAELASRASGDLPFRLMVADRIVLSESAQLRAPGDALLESWPVGDGSNPAESGVLELVGTTGDDVAPEVDAVARQCCDLAALVLEHDRSAALLEYQANHDALTGLVNRGLLLDRIGEAMRRRERSGEIVGILFCDLDRFKEVNDSLGHDVGDDVLVEVAGRFRQAVRLHDTVARLGGDEFVVLATWMNDESELRLLGDRLQESLVQPISVQGKEVTVDVTIGQVVVDDLMLDARTALHAADIAMYRGKGVPAPRA</sequence>
<dbReference type="SUPFAM" id="SSF55073">
    <property type="entry name" value="Nucleotide cyclase"/>
    <property type="match status" value="1"/>
</dbReference>